<dbReference type="Proteomes" id="UP001139095">
    <property type="component" value="Unassembled WGS sequence"/>
</dbReference>
<keyword evidence="3" id="KW-1185">Reference proteome</keyword>
<dbReference type="PROSITE" id="PS51340">
    <property type="entry name" value="MOSC"/>
    <property type="match status" value="1"/>
</dbReference>
<reference evidence="2" key="1">
    <citation type="submission" date="2021-10" db="EMBL/GenBank/DDBJ databases">
        <title>Marinomonas pontica sp. nov., isolated from the Black Sea.</title>
        <authorList>
            <person name="Zhao L.-H."/>
            <person name="Xue J.-H."/>
        </authorList>
    </citation>
    <scope>NUCLEOTIDE SEQUENCE</scope>
    <source>
        <strain evidence="2">E8</strain>
    </source>
</reference>
<evidence type="ECO:0000259" key="1">
    <source>
        <dbReference type="PROSITE" id="PS51340"/>
    </source>
</evidence>
<feature type="domain" description="MOSC" evidence="1">
    <location>
        <begin position="13"/>
        <end position="150"/>
    </location>
</feature>
<dbReference type="GO" id="GO:0030151">
    <property type="term" value="F:molybdenum ion binding"/>
    <property type="evidence" value="ECO:0007669"/>
    <property type="project" value="InterPro"/>
</dbReference>
<protein>
    <submittedName>
        <fullName evidence="2">Sulfurase</fullName>
    </submittedName>
</protein>
<name>A0A9X1LCT8_9GAMM</name>
<accession>A0A9X1LCT8</accession>
<dbReference type="AlphaFoldDB" id="A0A9X1LCT8"/>
<proteinExistence type="predicted"/>
<dbReference type="SUPFAM" id="SSF50800">
    <property type="entry name" value="PK beta-barrel domain-like"/>
    <property type="match status" value="1"/>
</dbReference>
<dbReference type="GO" id="GO:0030170">
    <property type="term" value="F:pyridoxal phosphate binding"/>
    <property type="evidence" value="ECO:0007669"/>
    <property type="project" value="InterPro"/>
</dbReference>
<dbReference type="InterPro" id="IPR011037">
    <property type="entry name" value="Pyrv_Knase-like_insert_dom_sf"/>
</dbReference>
<dbReference type="InterPro" id="IPR005302">
    <property type="entry name" value="MoCF_Sase_C"/>
</dbReference>
<gene>
    <name evidence="2" type="ORF">LG368_11150</name>
</gene>
<sequence>MIQAIFVSKKSKQAQIEIDAVKADAGKGIVGDRYYGKKGTDGPNITFVESEEIAAFNANFGQRIPLFATRRNIVTQGVRLNQLVGQEFSIGDVRFYGVELCEPCGSLGKALANESLTSSQVVRAWARRGGLRANVLSTGILRVGMQFNLIQK</sequence>
<dbReference type="PANTHER" id="PTHR36930">
    <property type="entry name" value="METAL-SULFUR CLUSTER BIOSYNTHESIS PROTEINS YUAD-RELATED"/>
    <property type="match status" value="1"/>
</dbReference>
<dbReference type="Gene3D" id="2.40.33.20">
    <property type="entry name" value="PK beta-barrel domain-like"/>
    <property type="match status" value="1"/>
</dbReference>
<evidence type="ECO:0000313" key="3">
    <source>
        <dbReference type="Proteomes" id="UP001139095"/>
    </source>
</evidence>
<dbReference type="InterPro" id="IPR052716">
    <property type="entry name" value="MOSC_domain"/>
</dbReference>
<dbReference type="RefSeq" id="WP_226754800.1">
    <property type="nucleotide sequence ID" value="NZ_JAJATW010000016.1"/>
</dbReference>
<dbReference type="GO" id="GO:0003824">
    <property type="term" value="F:catalytic activity"/>
    <property type="evidence" value="ECO:0007669"/>
    <property type="project" value="InterPro"/>
</dbReference>
<evidence type="ECO:0000313" key="2">
    <source>
        <dbReference type="EMBL" id="MCB5162449.1"/>
    </source>
</evidence>
<comment type="caution">
    <text evidence="2">The sequence shown here is derived from an EMBL/GenBank/DDBJ whole genome shotgun (WGS) entry which is preliminary data.</text>
</comment>
<dbReference type="Pfam" id="PF03473">
    <property type="entry name" value="MOSC"/>
    <property type="match status" value="1"/>
</dbReference>
<dbReference type="EMBL" id="JAJATW010000016">
    <property type="protein sequence ID" value="MCB5162449.1"/>
    <property type="molecule type" value="Genomic_DNA"/>
</dbReference>
<dbReference type="PANTHER" id="PTHR36930:SF1">
    <property type="entry name" value="MOSC DOMAIN-CONTAINING PROTEIN"/>
    <property type="match status" value="1"/>
</dbReference>
<organism evidence="2 3">
    <name type="scientific">Marinomonas algarum</name>
    <dbReference type="NCBI Taxonomy" id="2883105"/>
    <lineage>
        <taxon>Bacteria</taxon>
        <taxon>Pseudomonadati</taxon>
        <taxon>Pseudomonadota</taxon>
        <taxon>Gammaproteobacteria</taxon>
        <taxon>Oceanospirillales</taxon>
        <taxon>Oceanospirillaceae</taxon>
        <taxon>Marinomonas</taxon>
    </lineage>
</organism>